<dbReference type="Gene3D" id="2.40.128.130">
    <property type="entry name" value="Autotransporter beta-domain"/>
    <property type="match status" value="1"/>
</dbReference>
<sequence>MLVSRSQAIRKPACFSRPRARVRGGIAIGASALALTASLDASAAPCGSNVSEVHTSCTQGLIWSNTGGTITNNATIDGAGANFNGGFTVGVGVTGSGAPLSRLVNNGTIMDNYVAVWTQSRGIDVLVNNGLIMSPSAWAIAQNIRIGTIVNNGTVHGSISAYNTGNMTIVGASSGFGTITGGGANAVVYNNAGDIEFAGGNTLLDSNVTVSASNKVINNGATLRFQRNRSFSGNFLQSGGSLIFAATSPSAFARLSVSGTATLSGGNIVLVPMSGQNLGSYTVITAQGGLTSSVPASADGYTVTTDVSGNNLVVTLAPVVEPVLPVEPVPPVESPPPATEPAPAPVSPPVSATWTNRATSAGGPATPLGPVLDTLAGNSNYALVLTGLSMLESAPQEHALRQLAGPSPLPAALSRGASYALTVDAISQRQVALLTGVPMGKAAGSAADGTGVWGQVLGSKASMNSSTRTGGFDASGYGVILGADVALGTDVVAGGAASWLHNDIKGEGYNSGSDVKIDSYQLAAYGSWRPRGGNAYVSGIASLARNTYDQARDVDFLGTASAKYHGWQGQIKLETGYDLLWTTGLTVTPLASLQATRIRNDSYGESGLDVASLDVGRQHFTNLDSELGLRLTSSMNTAWGRLRGEWQAGWLRSFKNDAIVTTASMGGVTFVSAAQRLPKDGAHIALRGTLQRSKGLSYSVGYDGDLRSGFRSQTASVRMRYEF</sequence>
<protein>
    <submittedName>
        <fullName evidence="4">Serine protease</fullName>
    </submittedName>
</protein>
<reference evidence="4" key="1">
    <citation type="submission" date="2019-03" db="EMBL/GenBank/DDBJ databases">
        <authorList>
            <person name="Danneels B."/>
        </authorList>
    </citation>
    <scope>NUCLEOTIDE SEQUENCE</scope>
</reference>
<feature type="compositionally biased region" description="Pro residues" evidence="1">
    <location>
        <begin position="330"/>
        <end position="348"/>
    </location>
</feature>
<dbReference type="EMBL" id="CAADIN010000016">
    <property type="protein sequence ID" value="VFR87903.1"/>
    <property type="molecule type" value="Genomic_DNA"/>
</dbReference>
<dbReference type="SMART" id="SM00869">
    <property type="entry name" value="Autotransporter"/>
    <property type="match status" value="1"/>
</dbReference>
<evidence type="ECO:0000313" key="3">
    <source>
        <dbReference type="EMBL" id="VFR66198.1"/>
    </source>
</evidence>
<evidence type="ECO:0000256" key="1">
    <source>
        <dbReference type="SAM" id="MobiDB-lite"/>
    </source>
</evidence>
<feature type="domain" description="Autotransporter" evidence="2">
    <location>
        <begin position="445"/>
        <end position="723"/>
    </location>
</feature>
<accession>A0A484UN41</accession>
<dbReference type="GO" id="GO:0019867">
    <property type="term" value="C:outer membrane"/>
    <property type="evidence" value="ECO:0007669"/>
    <property type="project" value="InterPro"/>
</dbReference>
<gene>
    <name evidence="3" type="ORF">ISE1_0510</name>
    <name evidence="4" type="ORF">ISE2_0550</name>
</gene>
<feature type="region of interest" description="Disordered" evidence="1">
    <location>
        <begin position="330"/>
        <end position="349"/>
    </location>
</feature>
<organism evidence="4">
    <name type="scientific">plant metagenome</name>
    <dbReference type="NCBI Taxonomy" id="1297885"/>
    <lineage>
        <taxon>unclassified sequences</taxon>
        <taxon>metagenomes</taxon>
        <taxon>organismal metagenomes</taxon>
    </lineage>
</organism>
<dbReference type="EMBL" id="CAADIM010000006">
    <property type="protein sequence ID" value="VFR66198.1"/>
    <property type="molecule type" value="Genomic_DNA"/>
</dbReference>
<evidence type="ECO:0000313" key="4">
    <source>
        <dbReference type="EMBL" id="VFR87903.1"/>
    </source>
</evidence>
<dbReference type="InterPro" id="IPR006315">
    <property type="entry name" value="OM_autotransptr_brl_dom"/>
</dbReference>
<dbReference type="InterPro" id="IPR005546">
    <property type="entry name" value="Autotransporte_beta"/>
</dbReference>
<dbReference type="InterPro" id="IPR036709">
    <property type="entry name" value="Autotransporte_beta_dom_sf"/>
</dbReference>
<dbReference type="PROSITE" id="PS51208">
    <property type="entry name" value="AUTOTRANSPORTER"/>
    <property type="match status" value="1"/>
</dbReference>
<dbReference type="AlphaFoldDB" id="A0A484UN41"/>
<dbReference type="GO" id="GO:0006508">
    <property type="term" value="P:proteolysis"/>
    <property type="evidence" value="ECO:0007669"/>
    <property type="project" value="UniProtKB-KW"/>
</dbReference>
<proteinExistence type="predicted"/>
<name>A0A484UN41_9ZZZZ</name>
<dbReference type="SUPFAM" id="SSF103515">
    <property type="entry name" value="Autotransporter"/>
    <property type="match status" value="1"/>
</dbReference>
<evidence type="ECO:0000259" key="2">
    <source>
        <dbReference type="PROSITE" id="PS51208"/>
    </source>
</evidence>
<dbReference type="GO" id="GO:0008233">
    <property type="term" value="F:peptidase activity"/>
    <property type="evidence" value="ECO:0007669"/>
    <property type="project" value="UniProtKB-KW"/>
</dbReference>
<keyword evidence="4" id="KW-0645">Protease</keyword>
<dbReference type="Pfam" id="PF03797">
    <property type="entry name" value="Autotransporter"/>
    <property type="match status" value="1"/>
</dbReference>
<dbReference type="NCBIfam" id="TIGR01414">
    <property type="entry name" value="autotrans_barl"/>
    <property type="match status" value="1"/>
</dbReference>
<keyword evidence="4" id="KW-0378">Hydrolase</keyword>